<dbReference type="OrthoDB" id="10250990at2759"/>
<dbReference type="Gene3D" id="2.30.110.10">
    <property type="entry name" value="Electron Transport, Fmn-binding Protein, Chain A"/>
    <property type="match status" value="1"/>
</dbReference>
<evidence type="ECO:0000256" key="2">
    <source>
        <dbReference type="ARBA" id="ARBA00022630"/>
    </source>
</evidence>
<reference evidence="6 7" key="1">
    <citation type="submission" date="2017-03" db="EMBL/GenBank/DDBJ databases">
        <title>Genomes of endolithic fungi from Antarctica.</title>
        <authorList>
            <person name="Coleine C."/>
            <person name="Masonjones S."/>
            <person name="Stajich J.E."/>
        </authorList>
    </citation>
    <scope>NUCLEOTIDE SEQUENCE [LARGE SCALE GENOMIC DNA]</scope>
    <source>
        <strain evidence="6 7">CCFEE 6314</strain>
    </source>
</reference>
<dbReference type="PANTHER" id="PTHR33798:SF5">
    <property type="entry name" value="FLAVIN REDUCTASE LIKE DOMAIN-CONTAINING PROTEIN"/>
    <property type="match status" value="1"/>
</dbReference>
<comment type="cofactor">
    <cofactor evidence="1">
        <name>FMN</name>
        <dbReference type="ChEBI" id="CHEBI:58210"/>
    </cofactor>
</comment>
<evidence type="ECO:0000259" key="5">
    <source>
        <dbReference type="SMART" id="SM00903"/>
    </source>
</evidence>
<evidence type="ECO:0000313" key="6">
    <source>
        <dbReference type="EMBL" id="RVX70219.1"/>
    </source>
</evidence>
<evidence type="ECO:0000256" key="3">
    <source>
        <dbReference type="ARBA" id="ARBA00022643"/>
    </source>
</evidence>
<dbReference type="InterPro" id="IPR012349">
    <property type="entry name" value="Split_barrel_FMN-bd"/>
</dbReference>
<accession>A0A438N3G5</accession>
<dbReference type="SUPFAM" id="SSF50475">
    <property type="entry name" value="FMN-binding split barrel"/>
    <property type="match status" value="1"/>
</dbReference>
<comment type="similarity">
    <text evidence="4">Belongs to the flavoredoxin family.</text>
</comment>
<evidence type="ECO:0000313" key="7">
    <source>
        <dbReference type="Proteomes" id="UP000288859"/>
    </source>
</evidence>
<dbReference type="AlphaFoldDB" id="A0A438N3G5"/>
<dbReference type="Proteomes" id="UP000288859">
    <property type="component" value="Unassembled WGS sequence"/>
</dbReference>
<feature type="domain" description="Flavin reductase like" evidence="5">
    <location>
        <begin position="115"/>
        <end position="264"/>
    </location>
</feature>
<dbReference type="InterPro" id="IPR002563">
    <property type="entry name" value="Flavin_Rdtase-like_dom"/>
</dbReference>
<dbReference type="VEuPathDB" id="FungiDB:PV10_08299"/>
<organism evidence="6 7">
    <name type="scientific">Exophiala mesophila</name>
    <name type="common">Black yeast-like fungus</name>
    <dbReference type="NCBI Taxonomy" id="212818"/>
    <lineage>
        <taxon>Eukaryota</taxon>
        <taxon>Fungi</taxon>
        <taxon>Dikarya</taxon>
        <taxon>Ascomycota</taxon>
        <taxon>Pezizomycotina</taxon>
        <taxon>Eurotiomycetes</taxon>
        <taxon>Chaetothyriomycetidae</taxon>
        <taxon>Chaetothyriales</taxon>
        <taxon>Herpotrichiellaceae</taxon>
        <taxon>Exophiala</taxon>
    </lineage>
</organism>
<dbReference type="GO" id="GO:0010181">
    <property type="term" value="F:FMN binding"/>
    <property type="evidence" value="ECO:0007669"/>
    <property type="project" value="InterPro"/>
</dbReference>
<evidence type="ECO:0000256" key="1">
    <source>
        <dbReference type="ARBA" id="ARBA00001917"/>
    </source>
</evidence>
<gene>
    <name evidence="6" type="ORF">B0A52_05552</name>
</gene>
<proteinExistence type="inferred from homology"/>
<keyword evidence="2" id="KW-0285">Flavoprotein</keyword>
<keyword evidence="3" id="KW-0288">FMN</keyword>
<sequence length="330" mass="37051">MMRLSVSRRIRRMGKIEQTLHHVTATKRQSSSISNPSPFVLKSKYADFKQVEASRPAFDPRLPTITTQSPDPTWKYGQGVSIISSEIQQDQRHSHREIDPYAEPRSMIQNYKLLISGVPRPISFISTVSSEGTRNLSPFSYFQVVDHDPPIFVVGFSARASRPKDTRTNLEPTEECVINIVSEHMIEGVNATSLDVPFGVSEWELSGFQGAPSSTVKAERVRDAIFSIEGRLLEMKSLDYGGHHAKQGKPSGALAIIQATRFWIREDAINEDGSEISLDVLRPLAQLGGISYGRINETFELPRPRLDEELRDESKGLHRLLPDTVDRPQT</sequence>
<dbReference type="Pfam" id="PF01613">
    <property type="entry name" value="Flavin_Reduct"/>
    <property type="match status" value="1"/>
</dbReference>
<protein>
    <recommendedName>
        <fullName evidence="5">Flavin reductase like domain-containing protein</fullName>
    </recommendedName>
</protein>
<dbReference type="EMBL" id="NAJM01000024">
    <property type="protein sequence ID" value="RVX70219.1"/>
    <property type="molecule type" value="Genomic_DNA"/>
</dbReference>
<comment type="caution">
    <text evidence="6">The sequence shown here is derived from an EMBL/GenBank/DDBJ whole genome shotgun (WGS) entry which is preliminary data.</text>
</comment>
<dbReference type="PANTHER" id="PTHR33798">
    <property type="entry name" value="FLAVOPROTEIN OXYGENASE"/>
    <property type="match status" value="1"/>
</dbReference>
<evidence type="ECO:0000256" key="4">
    <source>
        <dbReference type="ARBA" id="ARBA00038054"/>
    </source>
</evidence>
<dbReference type="SMART" id="SM00903">
    <property type="entry name" value="Flavin_Reduct"/>
    <property type="match status" value="1"/>
</dbReference>
<name>A0A438N3G5_EXOME</name>